<evidence type="ECO:0000259" key="4">
    <source>
        <dbReference type="Pfam" id="PF18052"/>
    </source>
</evidence>
<sequence length="139" mass="16271">MRKKKKVLKKEEEKTDLRARENVKTCCKELQFSYLNCQTRKNGLSYGGRGTYLCFHGDIEILLNRIASREFQDFFSSRKLNVFLLDELKIKLLALNVVLNDAEEKQIIDLAVKAWLDELKNVVYDAKDLLDEINIKSLR</sequence>
<evidence type="ECO:0000313" key="5">
    <source>
        <dbReference type="EMBL" id="RZB42493.1"/>
    </source>
</evidence>
<proteinExistence type="predicted"/>
<evidence type="ECO:0000256" key="1">
    <source>
        <dbReference type="ARBA" id="ARBA00022737"/>
    </source>
</evidence>
<dbReference type="Pfam" id="PF18052">
    <property type="entry name" value="Rx_N"/>
    <property type="match status" value="1"/>
</dbReference>
<dbReference type="Proteomes" id="UP000289340">
    <property type="component" value="Chromosome 20"/>
</dbReference>
<accession>A0A445F135</accession>
<dbReference type="EMBL" id="QZWG01000020">
    <property type="protein sequence ID" value="RZB42493.1"/>
    <property type="molecule type" value="Genomic_DNA"/>
</dbReference>
<dbReference type="GO" id="GO:0006952">
    <property type="term" value="P:defense response"/>
    <property type="evidence" value="ECO:0007669"/>
    <property type="project" value="UniProtKB-KW"/>
</dbReference>
<evidence type="ECO:0000256" key="2">
    <source>
        <dbReference type="ARBA" id="ARBA00022741"/>
    </source>
</evidence>
<protein>
    <submittedName>
        <fullName evidence="5">Putative disease resistance RPP13-like protein 1</fullName>
    </submittedName>
</protein>
<dbReference type="Gene3D" id="1.20.5.4130">
    <property type="match status" value="1"/>
</dbReference>
<dbReference type="AlphaFoldDB" id="A0A445F135"/>
<comment type="caution">
    <text evidence="5">The sequence shown here is derived from an EMBL/GenBank/DDBJ whole genome shotgun (WGS) entry which is preliminary data.</text>
</comment>
<keyword evidence="2" id="KW-0547">Nucleotide-binding</keyword>
<evidence type="ECO:0000313" key="6">
    <source>
        <dbReference type="Proteomes" id="UP000289340"/>
    </source>
</evidence>
<keyword evidence="3" id="KW-0611">Plant defense</keyword>
<gene>
    <name evidence="5" type="ORF">D0Y65_053175</name>
</gene>
<dbReference type="GO" id="GO:0000166">
    <property type="term" value="F:nucleotide binding"/>
    <property type="evidence" value="ECO:0007669"/>
    <property type="project" value="UniProtKB-KW"/>
</dbReference>
<dbReference type="InterPro" id="IPR041118">
    <property type="entry name" value="Rx_N"/>
</dbReference>
<reference evidence="5 6" key="1">
    <citation type="submission" date="2018-09" db="EMBL/GenBank/DDBJ databases">
        <title>A high-quality reference genome of wild soybean provides a powerful tool to mine soybean genomes.</title>
        <authorList>
            <person name="Xie M."/>
            <person name="Chung C.Y.L."/>
            <person name="Li M.-W."/>
            <person name="Wong F.-L."/>
            <person name="Chan T.-F."/>
            <person name="Lam H.-M."/>
        </authorList>
    </citation>
    <scope>NUCLEOTIDE SEQUENCE [LARGE SCALE GENOMIC DNA]</scope>
    <source>
        <strain evidence="6">cv. W05</strain>
        <tissue evidence="5">Hypocotyl of etiolated seedlings</tissue>
    </source>
</reference>
<feature type="domain" description="Disease resistance N-terminal" evidence="4">
    <location>
        <begin position="84"/>
        <end position="138"/>
    </location>
</feature>
<name>A0A445F135_GLYSO</name>
<keyword evidence="1" id="KW-0677">Repeat</keyword>
<evidence type="ECO:0000256" key="3">
    <source>
        <dbReference type="ARBA" id="ARBA00022821"/>
    </source>
</evidence>
<organism evidence="5 6">
    <name type="scientific">Glycine soja</name>
    <name type="common">Wild soybean</name>
    <dbReference type="NCBI Taxonomy" id="3848"/>
    <lineage>
        <taxon>Eukaryota</taxon>
        <taxon>Viridiplantae</taxon>
        <taxon>Streptophyta</taxon>
        <taxon>Embryophyta</taxon>
        <taxon>Tracheophyta</taxon>
        <taxon>Spermatophyta</taxon>
        <taxon>Magnoliopsida</taxon>
        <taxon>eudicotyledons</taxon>
        <taxon>Gunneridae</taxon>
        <taxon>Pentapetalae</taxon>
        <taxon>rosids</taxon>
        <taxon>fabids</taxon>
        <taxon>Fabales</taxon>
        <taxon>Fabaceae</taxon>
        <taxon>Papilionoideae</taxon>
        <taxon>50 kb inversion clade</taxon>
        <taxon>NPAAA clade</taxon>
        <taxon>indigoferoid/millettioid clade</taxon>
        <taxon>Phaseoleae</taxon>
        <taxon>Glycine</taxon>
        <taxon>Glycine subgen. Soja</taxon>
    </lineage>
</organism>
<keyword evidence="6" id="KW-1185">Reference proteome</keyword>